<proteinExistence type="predicted"/>
<dbReference type="EMBL" id="GGEC01027648">
    <property type="protein sequence ID" value="MBX08132.1"/>
    <property type="molecule type" value="Transcribed_RNA"/>
</dbReference>
<sequence length="24" mass="3021">MAERCYYIQLNYIYKFCRERKGAT</sequence>
<dbReference type="AlphaFoldDB" id="A0A2P2KR15"/>
<organism evidence="1">
    <name type="scientific">Rhizophora mucronata</name>
    <name type="common">Asiatic mangrove</name>
    <dbReference type="NCBI Taxonomy" id="61149"/>
    <lineage>
        <taxon>Eukaryota</taxon>
        <taxon>Viridiplantae</taxon>
        <taxon>Streptophyta</taxon>
        <taxon>Embryophyta</taxon>
        <taxon>Tracheophyta</taxon>
        <taxon>Spermatophyta</taxon>
        <taxon>Magnoliopsida</taxon>
        <taxon>eudicotyledons</taxon>
        <taxon>Gunneridae</taxon>
        <taxon>Pentapetalae</taxon>
        <taxon>rosids</taxon>
        <taxon>fabids</taxon>
        <taxon>Malpighiales</taxon>
        <taxon>Rhizophoraceae</taxon>
        <taxon>Rhizophora</taxon>
    </lineage>
</organism>
<evidence type="ECO:0000313" key="1">
    <source>
        <dbReference type="EMBL" id="MBX08132.1"/>
    </source>
</evidence>
<reference evidence="1" key="1">
    <citation type="submission" date="2018-02" db="EMBL/GenBank/DDBJ databases">
        <title>Rhizophora mucronata_Transcriptome.</title>
        <authorList>
            <person name="Meera S.P."/>
            <person name="Sreeshan A."/>
            <person name="Augustine A."/>
        </authorList>
    </citation>
    <scope>NUCLEOTIDE SEQUENCE</scope>
    <source>
        <tissue evidence="1">Leaf</tissue>
    </source>
</reference>
<protein>
    <submittedName>
        <fullName evidence="1">Uncharacterized protein</fullName>
    </submittedName>
</protein>
<accession>A0A2P2KR15</accession>
<name>A0A2P2KR15_RHIMU</name>